<feature type="compositionally biased region" description="Low complexity" evidence="2">
    <location>
        <begin position="120"/>
        <end position="143"/>
    </location>
</feature>
<reference evidence="6" key="1">
    <citation type="journal article" date="2017" name="Genome Biol.">
        <title>Comparative genomics reveals high biological diversity and specific adaptations in the industrially and medically important fungal genus Aspergillus.</title>
        <authorList>
            <person name="de Vries R.P."/>
            <person name="Riley R."/>
            <person name="Wiebenga A."/>
            <person name="Aguilar-Osorio G."/>
            <person name="Amillis S."/>
            <person name="Uchima C.A."/>
            <person name="Anderluh G."/>
            <person name="Asadollahi M."/>
            <person name="Askin M."/>
            <person name="Barry K."/>
            <person name="Battaglia E."/>
            <person name="Bayram O."/>
            <person name="Benocci T."/>
            <person name="Braus-Stromeyer S.A."/>
            <person name="Caldana C."/>
            <person name="Canovas D."/>
            <person name="Cerqueira G.C."/>
            <person name="Chen F."/>
            <person name="Chen W."/>
            <person name="Choi C."/>
            <person name="Clum A."/>
            <person name="Dos Santos R.A."/>
            <person name="Damasio A.R."/>
            <person name="Diallinas G."/>
            <person name="Emri T."/>
            <person name="Fekete E."/>
            <person name="Flipphi M."/>
            <person name="Freyberg S."/>
            <person name="Gallo A."/>
            <person name="Gournas C."/>
            <person name="Habgood R."/>
            <person name="Hainaut M."/>
            <person name="Harispe M.L."/>
            <person name="Henrissat B."/>
            <person name="Hilden K.S."/>
            <person name="Hope R."/>
            <person name="Hossain A."/>
            <person name="Karabika E."/>
            <person name="Karaffa L."/>
            <person name="Karanyi Z."/>
            <person name="Krasevec N."/>
            <person name="Kuo A."/>
            <person name="Kusch H."/>
            <person name="LaButti K."/>
            <person name="Lagendijk E.L."/>
            <person name="Lapidus A."/>
            <person name="Levasseur A."/>
            <person name="Lindquist E."/>
            <person name="Lipzen A."/>
            <person name="Logrieco A.F."/>
            <person name="MacCabe A."/>
            <person name="Maekelae M.R."/>
            <person name="Malavazi I."/>
            <person name="Melin P."/>
            <person name="Meyer V."/>
            <person name="Mielnichuk N."/>
            <person name="Miskei M."/>
            <person name="Molnar A.P."/>
            <person name="Mule G."/>
            <person name="Ngan C.Y."/>
            <person name="Orejas M."/>
            <person name="Orosz E."/>
            <person name="Ouedraogo J.P."/>
            <person name="Overkamp K.M."/>
            <person name="Park H.-S."/>
            <person name="Perrone G."/>
            <person name="Piumi F."/>
            <person name="Punt P.J."/>
            <person name="Ram A.F."/>
            <person name="Ramon A."/>
            <person name="Rauscher S."/>
            <person name="Record E."/>
            <person name="Riano-Pachon D.M."/>
            <person name="Robert V."/>
            <person name="Roehrig J."/>
            <person name="Ruller R."/>
            <person name="Salamov A."/>
            <person name="Salih N.S."/>
            <person name="Samson R.A."/>
            <person name="Sandor E."/>
            <person name="Sanguinetti M."/>
            <person name="Schuetze T."/>
            <person name="Sepcic K."/>
            <person name="Shelest E."/>
            <person name="Sherlock G."/>
            <person name="Sophianopoulou V."/>
            <person name="Squina F.M."/>
            <person name="Sun H."/>
            <person name="Susca A."/>
            <person name="Todd R.B."/>
            <person name="Tsang A."/>
            <person name="Unkles S.E."/>
            <person name="van de Wiele N."/>
            <person name="van Rossen-Uffink D."/>
            <person name="Oliveira J.V."/>
            <person name="Vesth T.C."/>
            <person name="Visser J."/>
            <person name="Yu J.-H."/>
            <person name="Zhou M."/>
            <person name="Andersen M.R."/>
            <person name="Archer D.B."/>
            <person name="Baker S.E."/>
            <person name="Benoit I."/>
            <person name="Brakhage A.A."/>
            <person name="Braus G.H."/>
            <person name="Fischer R."/>
            <person name="Frisvad J.C."/>
            <person name="Goldman G.H."/>
            <person name="Houbraken J."/>
            <person name="Oakley B."/>
            <person name="Pocsi I."/>
            <person name="Scazzocchio C."/>
            <person name="Seiboth B."/>
            <person name="vanKuyk P.A."/>
            <person name="Wortman J."/>
            <person name="Dyer P.S."/>
            <person name="Grigoriev I.V."/>
        </authorList>
    </citation>
    <scope>NUCLEOTIDE SEQUENCE [LARGE SCALE GENOMIC DNA]</scope>
    <source>
        <strain evidence="6">CBS 583.65</strain>
    </source>
</reference>
<dbReference type="PANTHER" id="PTHR35185">
    <property type="entry name" value="SERINE/THREONINE-RICH PROTEIN ADG2-RELATED"/>
    <property type="match status" value="1"/>
</dbReference>
<feature type="domain" description="Yeast cell wall synthesis Kre9/Knh1-like N-terminal" evidence="4">
    <location>
        <begin position="24"/>
        <end position="113"/>
    </location>
</feature>
<feature type="region of interest" description="Disordered" evidence="2">
    <location>
        <begin position="116"/>
        <end position="147"/>
    </location>
</feature>
<name>A0A1L9Q1H7_ASPVE</name>
<dbReference type="VEuPathDB" id="FungiDB:ASPVEDRAFT_76470"/>
<dbReference type="RefSeq" id="XP_040673385.1">
    <property type="nucleotide sequence ID" value="XM_040816355.1"/>
</dbReference>
<protein>
    <recommendedName>
        <fullName evidence="4">Yeast cell wall synthesis Kre9/Knh1-like N-terminal domain-containing protein</fullName>
    </recommendedName>
</protein>
<sequence length="169" mass="17308">MVRVSTIAGAAILVVSASCLHVISPSSGSELDLSGTTKVEWSSSDSDPSTFNLYLLNKDIVPSINLKIASNLTTSDEEYTFDGVDVLPGSGYIFNLKDVSTNDILAQSDEFTVVSHGDNTTTSSAATTATATSTDGGSASSTDEPNGAATGLPVAWGVMSVVVGIMCAF</sequence>
<evidence type="ECO:0000259" key="4">
    <source>
        <dbReference type="Pfam" id="PF10342"/>
    </source>
</evidence>
<proteinExistence type="predicted"/>
<evidence type="ECO:0000256" key="3">
    <source>
        <dbReference type="SAM" id="SignalP"/>
    </source>
</evidence>
<dbReference type="Pfam" id="PF10342">
    <property type="entry name" value="Kre9_KNH"/>
    <property type="match status" value="1"/>
</dbReference>
<keyword evidence="6" id="KW-1185">Reference proteome</keyword>
<feature type="signal peptide" evidence="3">
    <location>
        <begin position="1"/>
        <end position="28"/>
    </location>
</feature>
<dbReference type="PANTHER" id="PTHR35185:SF1">
    <property type="entry name" value="UPF0619 GPI-ANCHORED MEMBRANE PROTEIN C1322.10"/>
    <property type="match status" value="1"/>
</dbReference>
<dbReference type="Proteomes" id="UP000184073">
    <property type="component" value="Unassembled WGS sequence"/>
</dbReference>
<evidence type="ECO:0000256" key="1">
    <source>
        <dbReference type="ARBA" id="ARBA00022729"/>
    </source>
</evidence>
<dbReference type="InterPro" id="IPR018466">
    <property type="entry name" value="Kre9/Knh1-like_N"/>
</dbReference>
<dbReference type="GeneID" id="63731866"/>
<keyword evidence="1 3" id="KW-0732">Signal</keyword>
<dbReference type="AlphaFoldDB" id="A0A1L9Q1H7"/>
<dbReference type="PROSITE" id="PS51257">
    <property type="entry name" value="PROKAR_LIPOPROTEIN"/>
    <property type="match status" value="1"/>
</dbReference>
<accession>A0A1L9Q1H7</accession>
<evidence type="ECO:0000256" key="2">
    <source>
        <dbReference type="SAM" id="MobiDB-lite"/>
    </source>
</evidence>
<dbReference type="InterPro" id="IPR052479">
    <property type="entry name" value="GPI-anchor_Adhesion_Reg"/>
</dbReference>
<dbReference type="OrthoDB" id="5316007at2759"/>
<gene>
    <name evidence="5" type="ORF">ASPVEDRAFT_76470</name>
</gene>
<dbReference type="STRING" id="1036611.A0A1L9Q1H7"/>
<feature type="chain" id="PRO_5012838033" description="Yeast cell wall synthesis Kre9/Knh1-like N-terminal domain-containing protein" evidence="3">
    <location>
        <begin position="29"/>
        <end position="169"/>
    </location>
</feature>
<evidence type="ECO:0000313" key="6">
    <source>
        <dbReference type="Proteomes" id="UP000184073"/>
    </source>
</evidence>
<organism evidence="5 6">
    <name type="scientific">Aspergillus versicolor CBS 583.65</name>
    <dbReference type="NCBI Taxonomy" id="1036611"/>
    <lineage>
        <taxon>Eukaryota</taxon>
        <taxon>Fungi</taxon>
        <taxon>Dikarya</taxon>
        <taxon>Ascomycota</taxon>
        <taxon>Pezizomycotina</taxon>
        <taxon>Eurotiomycetes</taxon>
        <taxon>Eurotiomycetidae</taxon>
        <taxon>Eurotiales</taxon>
        <taxon>Aspergillaceae</taxon>
        <taxon>Aspergillus</taxon>
        <taxon>Aspergillus subgen. Nidulantes</taxon>
    </lineage>
</organism>
<dbReference type="EMBL" id="KV878137">
    <property type="protein sequence ID" value="OJJ07623.1"/>
    <property type="molecule type" value="Genomic_DNA"/>
</dbReference>
<evidence type="ECO:0000313" key="5">
    <source>
        <dbReference type="EMBL" id="OJJ07623.1"/>
    </source>
</evidence>